<evidence type="ECO:0000259" key="2">
    <source>
        <dbReference type="PROSITE" id="PS50110"/>
    </source>
</evidence>
<dbReference type="InterPro" id="IPR001789">
    <property type="entry name" value="Sig_transdc_resp-reg_receiver"/>
</dbReference>
<comment type="caution">
    <text evidence="3">The sequence shown here is derived from an EMBL/GenBank/DDBJ whole genome shotgun (WGS) entry which is preliminary data.</text>
</comment>
<evidence type="ECO:0000256" key="1">
    <source>
        <dbReference type="PROSITE-ProRule" id="PRU00169"/>
    </source>
</evidence>
<dbReference type="InterPro" id="IPR052893">
    <property type="entry name" value="TCS_response_regulator"/>
</dbReference>
<name>A0ABQ1X073_9BACT</name>
<keyword evidence="1" id="KW-0597">Phosphoprotein</keyword>
<accession>A0ABQ1X073</accession>
<dbReference type="PANTHER" id="PTHR44520:SF2">
    <property type="entry name" value="RESPONSE REGULATOR RCP1"/>
    <property type="match status" value="1"/>
</dbReference>
<dbReference type="InterPro" id="IPR011006">
    <property type="entry name" value="CheY-like_superfamily"/>
</dbReference>
<reference evidence="4" key="1">
    <citation type="journal article" date="2019" name="Int. J. Syst. Evol. Microbiol.">
        <title>The Global Catalogue of Microorganisms (GCM) 10K type strain sequencing project: providing services to taxonomists for standard genome sequencing and annotation.</title>
        <authorList>
            <consortium name="The Broad Institute Genomics Platform"/>
            <consortium name="The Broad Institute Genome Sequencing Center for Infectious Disease"/>
            <person name="Wu L."/>
            <person name="Ma J."/>
        </authorList>
    </citation>
    <scope>NUCLEOTIDE SEQUENCE [LARGE SCALE GENOMIC DNA]</scope>
    <source>
        <strain evidence="4">CGMCC 1.12990</strain>
    </source>
</reference>
<gene>
    <name evidence="3" type="ORF">GCM10011378_26240</name>
</gene>
<dbReference type="PANTHER" id="PTHR44520">
    <property type="entry name" value="RESPONSE REGULATOR RCP1-RELATED"/>
    <property type="match status" value="1"/>
</dbReference>
<dbReference type="SMART" id="SM00448">
    <property type="entry name" value="REC"/>
    <property type="match status" value="1"/>
</dbReference>
<dbReference type="Pfam" id="PF00072">
    <property type="entry name" value="Response_reg"/>
    <property type="match status" value="1"/>
</dbReference>
<evidence type="ECO:0000313" key="3">
    <source>
        <dbReference type="EMBL" id="GGG48851.1"/>
    </source>
</evidence>
<keyword evidence="4" id="KW-1185">Reference proteome</keyword>
<dbReference type="PROSITE" id="PS50110">
    <property type="entry name" value="RESPONSE_REGULATORY"/>
    <property type="match status" value="1"/>
</dbReference>
<dbReference type="Proteomes" id="UP000601361">
    <property type="component" value="Unassembled WGS sequence"/>
</dbReference>
<sequence>MFDLVYVIEDDFITSKITELYLQQHGAFKRVQKYKNGQPALDALHRASDQPAKLPDLILLDLNMPVMDGWEFLDALSAEHLAKPVPVCVLTSSINPDDIKRANSYSAVQGYFIKPMDAHLVDEMVQLLA</sequence>
<dbReference type="SUPFAM" id="SSF52172">
    <property type="entry name" value="CheY-like"/>
    <property type="match status" value="1"/>
</dbReference>
<dbReference type="EMBL" id="BMGS01000006">
    <property type="protein sequence ID" value="GGG48851.1"/>
    <property type="molecule type" value="Genomic_DNA"/>
</dbReference>
<organism evidence="3 4">
    <name type="scientific">Hymenobacter glacieicola</name>
    <dbReference type="NCBI Taxonomy" id="1562124"/>
    <lineage>
        <taxon>Bacteria</taxon>
        <taxon>Pseudomonadati</taxon>
        <taxon>Bacteroidota</taxon>
        <taxon>Cytophagia</taxon>
        <taxon>Cytophagales</taxon>
        <taxon>Hymenobacteraceae</taxon>
        <taxon>Hymenobacter</taxon>
    </lineage>
</organism>
<feature type="domain" description="Response regulatory" evidence="2">
    <location>
        <begin position="4"/>
        <end position="129"/>
    </location>
</feature>
<proteinExistence type="predicted"/>
<dbReference type="Gene3D" id="3.40.50.2300">
    <property type="match status" value="1"/>
</dbReference>
<protein>
    <submittedName>
        <fullName evidence="3">Response regulator</fullName>
    </submittedName>
</protein>
<evidence type="ECO:0000313" key="4">
    <source>
        <dbReference type="Proteomes" id="UP000601361"/>
    </source>
</evidence>
<feature type="modified residue" description="4-aspartylphosphate" evidence="1">
    <location>
        <position position="61"/>
    </location>
</feature>